<dbReference type="STRING" id="4155.A0A022RU85"/>
<name>A0A022RU85_ERYGU</name>
<feature type="chain" id="PRO_5001505447" evidence="1">
    <location>
        <begin position="22"/>
        <end position="117"/>
    </location>
</feature>
<evidence type="ECO:0000313" key="3">
    <source>
        <dbReference type="Proteomes" id="UP000030748"/>
    </source>
</evidence>
<evidence type="ECO:0000313" key="2">
    <source>
        <dbReference type="EMBL" id="EYU44072.1"/>
    </source>
</evidence>
<keyword evidence="1" id="KW-0732">Signal</keyword>
<feature type="signal peptide" evidence="1">
    <location>
        <begin position="1"/>
        <end position="21"/>
    </location>
</feature>
<keyword evidence="3" id="KW-1185">Reference proteome</keyword>
<dbReference type="Proteomes" id="UP000030748">
    <property type="component" value="Unassembled WGS sequence"/>
</dbReference>
<dbReference type="eggNOG" id="KOG1339">
    <property type="taxonomic scope" value="Eukaryota"/>
</dbReference>
<protein>
    <submittedName>
        <fullName evidence="2">Uncharacterized protein</fullName>
    </submittedName>
</protein>
<dbReference type="AlphaFoldDB" id="A0A022RU85"/>
<feature type="non-terminal residue" evidence="2">
    <location>
        <position position="117"/>
    </location>
</feature>
<evidence type="ECO:0000256" key="1">
    <source>
        <dbReference type="SAM" id="SignalP"/>
    </source>
</evidence>
<gene>
    <name evidence="2" type="ORF">MIMGU_mgv1a0266071mg</name>
</gene>
<reference evidence="2 3" key="1">
    <citation type="journal article" date="2013" name="Proc. Natl. Acad. Sci. U.S.A.">
        <title>Fine-scale variation in meiotic recombination in Mimulus inferred from population shotgun sequencing.</title>
        <authorList>
            <person name="Hellsten U."/>
            <person name="Wright K.M."/>
            <person name="Jenkins J."/>
            <person name="Shu S."/>
            <person name="Yuan Y."/>
            <person name="Wessler S.R."/>
            <person name="Schmutz J."/>
            <person name="Willis J.H."/>
            <person name="Rokhsar D.S."/>
        </authorList>
    </citation>
    <scope>NUCLEOTIDE SEQUENCE [LARGE SCALE GENOMIC DNA]</scope>
    <source>
        <strain evidence="3">cv. DUN x IM62</strain>
    </source>
</reference>
<organism evidence="2 3">
    <name type="scientific">Erythranthe guttata</name>
    <name type="common">Yellow monkey flower</name>
    <name type="synonym">Mimulus guttatus</name>
    <dbReference type="NCBI Taxonomy" id="4155"/>
    <lineage>
        <taxon>Eukaryota</taxon>
        <taxon>Viridiplantae</taxon>
        <taxon>Streptophyta</taxon>
        <taxon>Embryophyta</taxon>
        <taxon>Tracheophyta</taxon>
        <taxon>Spermatophyta</taxon>
        <taxon>Magnoliopsida</taxon>
        <taxon>eudicotyledons</taxon>
        <taxon>Gunneridae</taxon>
        <taxon>Pentapetalae</taxon>
        <taxon>asterids</taxon>
        <taxon>lamiids</taxon>
        <taxon>Lamiales</taxon>
        <taxon>Phrymaceae</taxon>
        <taxon>Erythranthe</taxon>
    </lineage>
</organism>
<accession>A0A022RU85</accession>
<sequence>MVDGNVTLVIVILLSLTSIEAFGTFGFDIHHRYSDTVKQFLNVDGLPEKGTVHYYAAMAHRDQLFKGRRHRLHPHPHFLWWQRDLPHHESFANPQFTFDIKTCIKFQERLTLCSAMS</sequence>
<dbReference type="EMBL" id="KI630220">
    <property type="protein sequence ID" value="EYU44072.1"/>
    <property type="molecule type" value="Genomic_DNA"/>
</dbReference>
<proteinExistence type="predicted"/>